<keyword evidence="5" id="KW-0486">Methionine biosynthesis</keyword>
<reference evidence="7" key="2">
    <citation type="submission" date="2021-04" db="EMBL/GenBank/DDBJ databases">
        <authorList>
            <person name="Gilroy R."/>
        </authorList>
    </citation>
    <scope>NUCLEOTIDE SEQUENCE</scope>
    <source>
        <strain evidence="7">23274</strain>
    </source>
</reference>
<sequence>MIGLIVAMESEFRLVEALLEAKKEEYFRGIRFLCGKVGEREVVLMHSGIGKVCAAAGTVELIDRYAPECVLNTGVAGGIDASLQVMDVVVGSEVVYHDVWCGDGNALGQIQGMPARFVADGRLVQAAMAAEGEVRVRSGLICSGDRFVSNREELEEIKGNFPEGLAVDMESGAIAQVCHMYGVPFLSCRIISDTPGVVEDNFLQYLDFWTVAPEKSIHVLRQIIERL</sequence>
<dbReference type="NCBIfam" id="TIGR01704">
    <property type="entry name" value="MTA_SAH-Nsdase"/>
    <property type="match status" value="1"/>
</dbReference>
<dbReference type="PANTHER" id="PTHR46832">
    <property type="entry name" value="5'-METHYLTHIOADENOSINE/S-ADENOSYLHOMOCYSTEINE NUCLEOSIDASE"/>
    <property type="match status" value="1"/>
</dbReference>
<evidence type="ECO:0000256" key="4">
    <source>
        <dbReference type="ARBA" id="ARBA00022801"/>
    </source>
</evidence>
<gene>
    <name evidence="7" type="ORF">H9863_10175</name>
</gene>
<evidence type="ECO:0000256" key="1">
    <source>
        <dbReference type="ARBA" id="ARBA00004945"/>
    </source>
</evidence>
<evidence type="ECO:0000313" key="8">
    <source>
        <dbReference type="Proteomes" id="UP000824202"/>
    </source>
</evidence>
<name>A0A9D1V1Q7_9BACT</name>
<dbReference type="GO" id="GO:0019284">
    <property type="term" value="P:L-methionine salvage from S-adenosylmethionine"/>
    <property type="evidence" value="ECO:0007669"/>
    <property type="project" value="TreeGrafter"/>
</dbReference>
<accession>A0A9D1V1Q7</accession>
<feature type="domain" description="Nucleoside phosphorylase" evidence="6">
    <location>
        <begin position="2"/>
        <end position="224"/>
    </location>
</feature>
<dbReference type="NCBIfam" id="NF004079">
    <property type="entry name" value="PRK05584.1"/>
    <property type="match status" value="1"/>
</dbReference>
<keyword evidence="3" id="KW-0028">Amino-acid biosynthesis</keyword>
<dbReference type="GO" id="GO:0009164">
    <property type="term" value="P:nucleoside catabolic process"/>
    <property type="evidence" value="ECO:0007669"/>
    <property type="project" value="InterPro"/>
</dbReference>
<dbReference type="InterPro" id="IPR035994">
    <property type="entry name" value="Nucleoside_phosphorylase_sf"/>
</dbReference>
<dbReference type="EC" id="3.2.2.9" evidence="2"/>
<dbReference type="SUPFAM" id="SSF53167">
    <property type="entry name" value="Purine and uridine phosphorylases"/>
    <property type="match status" value="1"/>
</dbReference>
<evidence type="ECO:0000256" key="2">
    <source>
        <dbReference type="ARBA" id="ARBA00011974"/>
    </source>
</evidence>
<reference evidence="7" key="1">
    <citation type="journal article" date="2021" name="PeerJ">
        <title>Extensive microbial diversity within the chicken gut microbiome revealed by metagenomics and culture.</title>
        <authorList>
            <person name="Gilroy R."/>
            <person name="Ravi A."/>
            <person name="Getino M."/>
            <person name="Pursley I."/>
            <person name="Horton D.L."/>
            <person name="Alikhan N.F."/>
            <person name="Baker D."/>
            <person name="Gharbi K."/>
            <person name="Hall N."/>
            <person name="Watson M."/>
            <person name="Adriaenssens E.M."/>
            <person name="Foster-Nyarko E."/>
            <person name="Jarju S."/>
            <person name="Secka A."/>
            <person name="Antonio M."/>
            <person name="Oren A."/>
            <person name="Chaudhuri R.R."/>
            <person name="La Ragione R."/>
            <person name="Hildebrand F."/>
            <person name="Pallen M.J."/>
        </authorList>
    </citation>
    <scope>NUCLEOTIDE SEQUENCE</scope>
    <source>
        <strain evidence="7">23274</strain>
    </source>
</reference>
<dbReference type="Proteomes" id="UP000824202">
    <property type="component" value="Unassembled WGS sequence"/>
</dbReference>
<dbReference type="CDD" id="cd09008">
    <property type="entry name" value="MTAN"/>
    <property type="match status" value="1"/>
</dbReference>
<dbReference type="GO" id="GO:0008782">
    <property type="term" value="F:adenosylhomocysteine nucleosidase activity"/>
    <property type="evidence" value="ECO:0007669"/>
    <property type="project" value="UniProtKB-EC"/>
</dbReference>
<keyword evidence="4 7" id="KW-0378">Hydrolase</keyword>
<protein>
    <recommendedName>
        <fullName evidence="2">adenosylhomocysteine nucleosidase</fullName>
        <ecNumber evidence="2">3.2.2.9</ecNumber>
    </recommendedName>
</protein>
<dbReference type="InterPro" id="IPR000845">
    <property type="entry name" value="Nucleoside_phosphorylase_d"/>
</dbReference>
<evidence type="ECO:0000256" key="3">
    <source>
        <dbReference type="ARBA" id="ARBA00022605"/>
    </source>
</evidence>
<dbReference type="GO" id="GO:0005829">
    <property type="term" value="C:cytosol"/>
    <property type="evidence" value="ECO:0007669"/>
    <property type="project" value="TreeGrafter"/>
</dbReference>
<keyword evidence="7" id="KW-0326">Glycosidase</keyword>
<dbReference type="AlphaFoldDB" id="A0A9D1V1Q7"/>
<organism evidence="7 8">
    <name type="scientific">Candidatus Odoribacter faecigallinarum</name>
    <dbReference type="NCBI Taxonomy" id="2838706"/>
    <lineage>
        <taxon>Bacteria</taxon>
        <taxon>Pseudomonadati</taxon>
        <taxon>Bacteroidota</taxon>
        <taxon>Bacteroidia</taxon>
        <taxon>Bacteroidales</taxon>
        <taxon>Odoribacteraceae</taxon>
        <taxon>Odoribacter</taxon>
    </lineage>
</organism>
<dbReference type="GO" id="GO:0008930">
    <property type="term" value="F:methylthioadenosine nucleosidase activity"/>
    <property type="evidence" value="ECO:0007669"/>
    <property type="project" value="InterPro"/>
</dbReference>
<comment type="caution">
    <text evidence="7">The sequence shown here is derived from an EMBL/GenBank/DDBJ whole genome shotgun (WGS) entry which is preliminary data.</text>
</comment>
<comment type="pathway">
    <text evidence="1">Amino-acid biosynthesis; L-methionine biosynthesis via salvage pathway; S-methyl-5-thio-alpha-D-ribose 1-phosphate from S-methyl-5'-thioadenosine (hydrolase route): step 1/2.</text>
</comment>
<dbReference type="GO" id="GO:0019509">
    <property type="term" value="P:L-methionine salvage from methylthioadenosine"/>
    <property type="evidence" value="ECO:0007669"/>
    <property type="project" value="InterPro"/>
</dbReference>
<proteinExistence type="predicted"/>
<dbReference type="Gene3D" id="3.40.50.1580">
    <property type="entry name" value="Nucleoside phosphorylase domain"/>
    <property type="match status" value="1"/>
</dbReference>
<dbReference type="EMBL" id="DXFT01000199">
    <property type="protein sequence ID" value="HIX04462.1"/>
    <property type="molecule type" value="Genomic_DNA"/>
</dbReference>
<dbReference type="InterPro" id="IPR010049">
    <property type="entry name" value="MTA_SAH_Nsdase"/>
</dbReference>
<dbReference type="PANTHER" id="PTHR46832:SF1">
    <property type="entry name" value="5'-METHYLTHIOADENOSINE_S-ADENOSYLHOMOCYSTEINE NUCLEOSIDASE"/>
    <property type="match status" value="1"/>
</dbReference>
<dbReference type="Pfam" id="PF01048">
    <property type="entry name" value="PNP_UDP_1"/>
    <property type="match status" value="1"/>
</dbReference>
<evidence type="ECO:0000259" key="6">
    <source>
        <dbReference type="Pfam" id="PF01048"/>
    </source>
</evidence>
<evidence type="ECO:0000313" key="7">
    <source>
        <dbReference type="EMBL" id="HIX04462.1"/>
    </source>
</evidence>
<evidence type="ECO:0000256" key="5">
    <source>
        <dbReference type="ARBA" id="ARBA00023167"/>
    </source>
</evidence>